<sequence length="405" mass="44890">MSFFQKIRSIMGGFLQRGTFPVISLDTLCLPHIQGGLGIIDPKTQQDAIQLSWCQPIARAPRSPPGLVPCWMSGLLQTSLPSLSPLFPFLFPSIRPYGWRNITSTLHLVLAAIDRLPHNFDNVVLSLLSPPSKHASSRPGKIPWSPNSSPLTFPWRRCGQSPSPTTIGALVLLTSSLVEFNLTLLRCIRSLFVLVVLLVNWPNNIRPSPFKTVHLLTCPLSFMRLYLLKLGHVFPPVLSAGCAPTISSVVAILILLLALTIDTNFGLFLFPLWLTTFGFLASTTRFPAEPVFTLCFFSIFLLLSALFDPYPLTPKTTSSSLVFSKTSEIPTPTALYNAFRFVSFPPSLSSSIPPSAVFGGTFLAIWRHHWTFIFDDSPFVPSAAVDMARRTLNRICQEFDLDPLF</sequence>
<evidence type="ECO:0000313" key="2">
    <source>
        <dbReference type="EMBL" id="OAD74101.1"/>
    </source>
</evidence>
<dbReference type="OrthoDB" id="2203211at2759"/>
<protein>
    <submittedName>
        <fullName evidence="2">Uncharacterized protein</fullName>
    </submittedName>
</protein>
<evidence type="ECO:0000313" key="3">
    <source>
        <dbReference type="Proteomes" id="UP000077315"/>
    </source>
</evidence>
<gene>
    <name evidence="2" type="ORF">PHYBLDRAFT_144560</name>
</gene>
<feature type="transmembrane region" description="Helical" evidence="1">
    <location>
        <begin position="237"/>
        <end position="258"/>
    </location>
</feature>
<dbReference type="GeneID" id="28992149"/>
<name>A0A163AKF4_PHYB8</name>
<dbReference type="RefSeq" id="XP_018292141.1">
    <property type="nucleotide sequence ID" value="XM_018431243.1"/>
</dbReference>
<accession>A0A163AKF4</accession>
<keyword evidence="1" id="KW-0472">Membrane</keyword>
<keyword evidence="3" id="KW-1185">Reference proteome</keyword>
<dbReference type="InParanoid" id="A0A163AKF4"/>
<feature type="transmembrane region" description="Helical" evidence="1">
    <location>
        <begin position="290"/>
        <end position="307"/>
    </location>
</feature>
<organism evidence="2 3">
    <name type="scientific">Phycomyces blakesleeanus (strain ATCC 8743b / DSM 1359 / FGSC 10004 / NBRC 33097 / NRRL 1555)</name>
    <dbReference type="NCBI Taxonomy" id="763407"/>
    <lineage>
        <taxon>Eukaryota</taxon>
        <taxon>Fungi</taxon>
        <taxon>Fungi incertae sedis</taxon>
        <taxon>Mucoromycota</taxon>
        <taxon>Mucoromycotina</taxon>
        <taxon>Mucoromycetes</taxon>
        <taxon>Mucorales</taxon>
        <taxon>Phycomycetaceae</taxon>
        <taxon>Phycomyces</taxon>
    </lineage>
</organism>
<evidence type="ECO:0000256" key="1">
    <source>
        <dbReference type="SAM" id="Phobius"/>
    </source>
</evidence>
<keyword evidence="1" id="KW-0812">Transmembrane</keyword>
<dbReference type="EMBL" id="KV440979">
    <property type="protein sequence ID" value="OAD74101.1"/>
    <property type="molecule type" value="Genomic_DNA"/>
</dbReference>
<reference evidence="3" key="1">
    <citation type="submission" date="2015-06" db="EMBL/GenBank/DDBJ databases">
        <title>Expansion of signal transduction pathways in fungi by whole-genome duplication.</title>
        <authorList>
            <consortium name="DOE Joint Genome Institute"/>
            <person name="Corrochano L.M."/>
            <person name="Kuo A."/>
            <person name="Marcet-Houben M."/>
            <person name="Polaino S."/>
            <person name="Salamov A."/>
            <person name="Villalobos J.M."/>
            <person name="Alvarez M.I."/>
            <person name="Avalos J."/>
            <person name="Benito E.P."/>
            <person name="Benoit I."/>
            <person name="Burger G."/>
            <person name="Camino L.P."/>
            <person name="Canovas D."/>
            <person name="Cerda-Olmedo E."/>
            <person name="Cheng J.-F."/>
            <person name="Dominguez A."/>
            <person name="Elias M."/>
            <person name="Eslava A.P."/>
            <person name="Glaser F."/>
            <person name="Grimwood J."/>
            <person name="Gutierrez G."/>
            <person name="Heitman J."/>
            <person name="Henrissat B."/>
            <person name="Iturriaga E.A."/>
            <person name="Lang B.F."/>
            <person name="Lavin J.L."/>
            <person name="Lee S."/>
            <person name="Li W."/>
            <person name="Lindquist E."/>
            <person name="Lopez-Garcia S."/>
            <person name="Luque E.M."/>
            <person name="Marcos A.T."/>
            <person name="Martin J."/>
            <person name="McCluskey K."/>
            <person name="Medina H.R."/>
            <person name="Miralles-Duran A."/>
            <person name="Miyazaki A."/>
            <person name="Munoz-Torres E."/>
            <person name="Oguiza J.A."/>
            <person name="Ohm R."/>
            <person name="Olmedo M."/>
            <person name="Orejas M."/>
            <person name="Ortiz-Castellanos L."/>
            <person name="Pisabarro A.G."/>
            <person name="Rodriguez-Romero J."/>
            <person name="Ruiz-Herrera J."/>
            <person name="Ruiz-Vazquez R."/>
            <person name="Sanz C."/>
            <person name="Schackwitz W."/>
            <person name="Schmutz J."/>
            <person name="Shahriari M."/>
            <person name="Shelest E."/>
            <person name="Silva-Franco F."/>
            <person name="Soanes D."/>
            <person name="Syed K."/>
            <person name="Tagua V.G."/>
            <person name="Talbot N.J."/>
            <person name="Thon M."/>
            <person name="De vries R.P."/>
            <person name="Wiebenga A."/>
            <person name="Yadav J.S."/>
            <person name="Braun E.L."/>
            <person name="Baker S."/>
            <person name="Garre V."/>
            <person name="Horwitz B."/>
            <person name="Torres-Martinez S."/>
            <person name="Idnurm A."/>
            <person name="Herrera-Estrella A."/>
            <person name="Gabaldon T."/>
            <person name="Grigoriev I.V."/>
        </authorList>
    </citation>
    <scope>NUCLEOTIDE SEQUENCE [LARGE SCALE GENOMIC DNA]</scope>
    <source>
        <strain evidence="3">NRRL 1555(-)</strain>
    </source>
</reference>
<keyword evidence="1" id="KW-1133">Transmembrane helix</keyword>
<proteinExistence type="predicted"/>
<dbReference type="Proteomes" id="UP000077315">
    <property type="component" value="Unassembled WGS sequence"/>
</dbReference>
<dbReference type="VEuPathDB" id="FungiDB:PHYBLDRAFT_144560"/>
<feature type="transmembrane region" description="Helical" evidence="1">
    <location>
        <begin position="265"/>
        <end position="284"/>
    </location>
</feature>
<dbReference type="AlphaFoldDB" id="A0A163AKF4"/>